<sequence>MVKQKMTQKKSLLFVLSLLILLPVNLQTASAQNLDSISDYSIMLTMSPLHIEEGIHNHQIGFVYILSKSGIPIISSKDVSISLSSNNPQLASVPETIILKANQEHASFNISTLSGTGEVTITATLGTKTSFQKIQIGNSEDHLPDDLILELNLPTDEMHVNSKMPFTVYLRTSDGFVIRAPFDIIVDLEYEKSLAIPNSDILTIKKGQYYAWGTLDSNEKVGNTFLRALQKDSGLDTAKSVKISSTLPTSLAINVFPKLISTDVKKQLDVFVNVVDSDGNPTVTPEDITLNFFSNDQHTVGNKLDETMKKIKPIIKKGQFGYYLRQNLDLSNLLSNDIVIGVSAEGYGIATDTFSTVEKSLNIDNKKIIEKDVQLFIPERMPSNATSIVTYQLSAVENDDDDVDENGDPLIDQTSDTENKIIHSIDDLDDGELYPIQTNENYYADGYVKKLNVISGDNNLVSIKNIGKIESGNSFGTAIITSGQKSGSVLISASIQGVGSDSALTEVVNTLEQKEARIFSPTGQDTILFDREGNFDVFLIAIDSQDRPKILKHDSKYLITPTNGIVEIKKDTTFAFARLHSDSFTIAEEKNNLELNVIPIGEGADLSLETTKTFVTQPSSKILVYLPADKINANHKNNIGIIQLVDLQGNPIIPSFDVKSKITSSKENVVQVIYDAVIPSGLSYATFPIQTRGIVGDSVISASAKGVIGTESDISTGSSLTKLKIYASGIDQIIPVDKQVEIKLFIDDENAESVPGASIKITTDGNSQVTPNIVRTNSDGSAVVSVTATNGPNISLNLIATAEGYSEGKDTLTINVDAPDKTLNAVDLELPEWIVYVVIAAILLIGVLVVLFLKKSKTPIEEEWEEDI</sequence>
<evidence type="ECO:0000313" key="2">
    <source>
        <dbReference type="EMBL" id="EPA05270.1"/>
    </source>
</evidence>
<dbReference type="PATRIC" id="fig|859192.6.peg.1466"/>
<evidence type="ECO:0000313" key="3">
    <source>
        <dbReference type="Proteomes" id="UP000014065"/>
    </source>
</evidence>
<keyword evidence="1" id="KW-0812">Transmembrane</keyword>
<accession>S2E1R7</accession>
<keyword evidence="3" id="KW-1185">Reference proteome</keyword>
<dbReference type="Proteomes" id="UP000014065">
    <property type="component" value="Unassembled WGS sequence"/>
</dbReference>
<dbReference type="Gene3D" id="2.60.40.10">
    <property type="entry name" value="Immunoglobulins"/>
    <property type="match status" value="1"/>
</dbReference>
<gene>
    <name evidence="2" type="ORF">BG20_I1316</name>
</gene>
<evidence type="ECO:0000256" key="1">
    <source>
        <dbReference type="SAM" id="Phobius"/>
    </source>
</evidence>
<proteinExistence type="predicted"/>
<keyword evidence="1" id="KW-0472">Membrane</keyword>
<dbReference type="AlphaFoldDB" id="S2E1R7"/>
<dbReference type="EMBL" id="AHJG01000195">
    <property type="protein sequence ID" value="EPA05270.1"/>
    <property type="molecule type" value="Genomic_DNA"/>
</dbReference>
<reference evidence="2 3" key="1">
    <citation type="journal article" date="2012" name="J. Bacteriol.">
        <title>Genome Sequence of "Candidatus Nitrosoarchaeum limnia" BG20, a Low-Salinity Ammonia-Oxidizing Archaeon from the San Francisco Bay Estuary.</title>
        <authorList>
            <person name="Mosier A.C."/>
            <person name="Allen E.E."/>
            <person name="Kim M."/>
            <person name="Ferriera S."/>
            <person name="Francis C.A."/>
        </authorList>
    </citation>
    <scope>NUCLEOTIDE SEQUENCE [LARGE SCALE GENOMIC DNA]</scope>
    <source>
        <strain evidence="2 3">BG20</strain>
    </source>
</reference>
<dbReference type="InterPro" id="IPR013783">
    <property type="entry name" value="Ig-like_fold"/>
</dbReference>
<keyword evidence="1" id="KW-1133">Transmembrane helix</keyword>
<comment type="caution">
    <text evidence="2">The sequence shown here is derived from an EMBL/GenBank/DDBJ whole genome shotgun (WGS) entry which is preliminary data.</text>
</comment>
<feature type="transmembrane region" description="Helical" evidence="1">
    <location>
        <begin position="833"/>
        <end position="853"/>
    </location>
</feature>
<name>S2E1R7_9ARCH</name>
<protein>
    <submittedName>
        <fullName evidence="2">Uncharacterized protein</fullName>
    </submittedName>
</protein>
<organism evidence="2 3">
    <name type="scientific">Candidatus Nitrosarchaeum limnium BG20</name>
    <dbReference type="NCBI Taxonomy" id="859192"/>
    <lineage>
        <taxon>Archaea</taxon>
        <taxon>Nitrososphaerota</taxon>
        <taxon>Nitrososphaeria</taxon>
        <taxon>Nitrosopumilales</taxon>
        <taxon>Nitrosopumilaceae</taxon>
        <taxon>Nitrosarchaeum</taxon>
    </lineage>
</organism>